<feature type="transmembrane region" description="Helical" evidence="1">
    <location>
        <begin position="46"/>
        <end position="66"/>
    </location>
</feature>
<proteinExistence type="predicted"/>
<evidence type="ECO:0000313" key="2">
    <source>
        <dbReference type="EMBL" id="MCS4558010.1"/>
    </source>
</evidence>
<reference evidence="3" key="2">
    <citation type="submission" date="2023-07" db="EMBL/GenBank/DDBJ databases">
        <title>Shewanella mangrovi sp. nov., an acetaldehyde- degrading bacterium isolated from mangrove sediment.</title>
        <authorList>
            <person name="Liu Y."/>
        </authorList>
    </citation>
    <scope>NUCLEOTIDE SEQUENCE [LARGE SCALE GENOMIC DNA]</scope>
    <source>
        <strain evidence="3">C32</strain>
    </source>
</reference>
<dbReference type="RefSeq" id="WP_238897521.1">
    <property type="nucleotide sequence ID" value="NZ_JAKOGG010000015.1"/>
</dbReference>
<evidence type="ECO:0000313" key="3">
    <source>
        <dbReference type="Proteomes" id="UP001201549"/>
    </source>
</evidence>
<keyword evidence="1" id="KW-0472">Membrane</keyword>
<keyword evidence="3" id="KW-1185">Reference proteome</keyword>
<feature type="transmembrane region" description="Helical" evidence="1">
    <location>
        <begin position="14"/>
        <end position="34"/>
    </location>
</feature>
<sequence length="67" mass="7376">MLVPPFAPISSSHLGKLFGMVPLVALGAILFPYFNRHAPLMVTRGLGWIGLAFISSSLLYSKFVLWQ</sequence>
<keyword evidence="1" id="KW-1133">Transmembrane helix</keyword>
<evidence type="ECO:0000256" key="1">
    <source>
        <dbReference type="SAM" id="Phobius"/>
    </source>
</evidence>
<accession>A0ABT2FNW5</accession>
<dbReference type="Proteomes" id="UP001201549">
    <property type="component" value="Unassembled WGS sequence"/>
</dbReference>
<keyword evidence="1" id="KW-0812">Transmembrane</keyword>
<gene>
    <name evidence="2" type="ORF">L9G74_16345</name>
</gene>
<dbReference type="EMBL" id="JAKOGG010000015">
    <property type="protein sequence ID" value="MCS4558010.1"/>
    <property type="molecule type" value="Genomic_DNA"/>
</dbReference>
<comment type="caution">
    <text evidence="2">The sequence shown here is derived from an EMBL/GenBank/DDBJ whole genome shotgun (WGS) entry which is preliminary data.</text>
</comment>
<protein>
    <submittedName>
        <fullName evidence="2">Uncharacterized protein</fullName>
    </submittedName>
</protein>
<name>A0ABT2FNW5_9GAMM</name>
<reference evidence="2 3" key="1">
    <citation type="submission" date="2022-02" db="EMBL/GenBank/DDBJ databases">
        <authorList>
            <person name="Zhuang L."/>
        </authorList>
    </citation>
    <scope>NUCLEOTIDE SEQUENCE [LARGE SCALE GENOMIC DNA]</scope>
    <source>
        <strain evidence="2 3">C32</strain>
    </source>
</reference>
<organism evidence="2 3">
    <name type="scientific">Shewanella electrica</name>
    <dbReference type="NCBI Taxonomy" id="515560"/>
    <lineage>
        <taxon>Bacteria</taxon>
        <taxon>Pseudomonadati</taxon>
        <taxon>Pseudomonadota</taxon>
        <taxon>Gammaproteobacteria</taxon>
        <taxon>Alteromonadales</taxon>
        <taxon>Shewanellaceae</taxon>
        <taxon>Shewanella</taxon>
    </lineage>
</organism>